<sequence>MSILDSAVTSQAKKPSPEYYRRRRQQLRKGIIQRRHAVSTKNNIECIKRRWIRHCNYLREDPLHFLISARKEDIMVFLEWILDNSRIKKFSSLHENWRQWGQLYRKATGKSIHAKCSQDINDYMKENLVARYNLDMSVEEKPVMNVDDLYIVLHHHWTKDKTPYPDGRQIIQLAFLLLVSAYTGSRPGALVYVERNEKTNIQHFFGNVDDDETAPEDEWDLRHEDLKTLCYGQISLILLPNPTEERDHLAMEVDLRHTKGHQSKPKRKIFLMSEVEEPVFDIIDHFLSLAILDGAFEADFIRSTEDIFRIRVEPPRRSVQIKFKAKVLNIPVCRQPVSTPFGMSTDAIKPLKYHTYLHFLQRLSLAVGRIRAMKPYELRRGTGEAVNKTASLPLLQQVMGHAYASTFQTYMNQRVQSHVQAAFLGLPSEDALMNILSHQSRYIDPRAPSTYEDLPKTERASFSNDSGIKRLQQMRDALAVEAKELYGSIKNAEGTKIGELKMKADADLRAAKKKLKESKFNGARENFFATIDTLEINRQLDPSLMDIKQELYEPERIVYRLEQRRQVAELMQIPNQDLSVAEDTARRIELIDALVQLGRIEKVPSERPIREAIPRNRSVSLVPPEELLQKDASPPPEPRKRPISLTNRHCLFCVFETNFQCFFASPRKAREHFEKHMRGLNWDELIECPDRFCGLAFRGRVAFKNHAEEVHSVRYFTEALQYKEKHHVTVKRSRPSQNVLPSQTCF</sequence>
<organism evidence="2 3">
    <name type="scientific">Aspergillus luchuensis (strain CBS 106.47)</name>
    <dbReference type="NCBI Taxonomy" id="1137211"/>
    <lineage>
        <taxon>Eukaryota</taxon>
        <taxon>Fungi</taxon>
        <taxon>Dikarya</taxon>
        <taxon>Ascomycota</taxon>
        <taxon>Pezizomycotina</taxon>
        <taxon>Eurotiomycetes</taxon>
        <taxon>Eurotiomycetidae</taxon>
        <taxon>Eurotiales</taxon>
        <taxon>Aspergillaceae</taxon>
        <taxon>Aspergillus</taxon>
        <taxon>Aspergillus subgen. Circumdati</taxon>
    </lineage>
</organism>
<dbReference type="PROSITE" id="PS00028">
    <property type="entry name" value="ZINC_FINGER_C2H2_1"/>
    <property type="match status" value="1"/>
</dbReference>
<dbReference type="PANTHER" id="PTHR37535">
    <property type="entry name" value="FLUG DOMAIN PROTEIN"/>
    <property type="match status" value="1"/>
</dbReference>
<gene>
    <name evidence="2" type="ORF">ASPFODRAFT_140847</name>
</gene>
<dbReference type="VEuPathDB" id="FungiDB:ASPFODRAFT_140847"/>
<protein>
    <recommendedName>
        <fullName evidence="1">C2H2-type domain-containing protein</fullName>
    </recommendedName>
</protein>
<dbReference type="Pfam" id="PF11917">
    <property type="entry name" value="DUF3435"/>
    <property type="match status" value="1"/>
</dbReference>
<dbReference type="OrthoDB" id="4424230at2759"/>
<dbReference type="Proteomes" id="UP000184063">
    <property type="component" value="Unassembled WGS sequence"/>
</dbReference>
<dbReference type="AlphaFoldDB" id="A0A1M3T9G0"/>
<evidence type="ECO:0000313" key="3">
    <source>
        <dbReference type="Proteomes" id="UP000184063"/>
    </source>
</evidence>
<dbReference type="EMBL" id="KV878246">
    <property type="protein sequence ID" value="OJZ83375.1"/>
    <property type="molecule type" value="Genomic_DNA"/>
</dbReference>
<accession>A0A1M3T9G0</accession>
<reference evidence="3" key="1">
    <citation type="journal article" date="2017" name="Genome Biol.">
        <title>Comparative genomics reveals high biological diversity and specific adaptations in the industrially and medically important fungal genus Aspergillus.</title>
        <authorList>
            <person name="de Vries R.P."/>
            <person name="Riley R."/>
            <person name="Wiebenga A."/>
            <person name="Aguilar-Osorio G."/>
            <person name="Amillis S."/>
            <person name="Uchima C.A."/>
            <person name="Anderluh G."/>
            <person name="Asadollahi M."/>
            <person name="Askin M."/>
            <person name="Barry K."/>
            <person name="Battaglia E."/>
            <person name="Bayram O."/>
            <person name="Benocci T."/>
            <person name="Braus-Stromeyer S.A."/>
            <person name="Caldana C."/>
            <person name="Canovas D."/>
            <person name="Cerqueira G.C."/>
            <person name="Chen F."/>
            <person name="Chen W."/>
            <person name="Choi C."/>
            <person name="Clum A."/>
            <person name="Dos Santos R.A."/>
            <person name="Damasio A.R."/>
            <person name="Diallinas G."/>
            <person name="Emri T."/>
            <person name="Fekete E."/>
            <person name="Flipphi M."/>
            <person name="Freyberg S."/>
            <person name="Gallo A."/>
            <person name="Gournas C."/>
            <person name="Habgood R."/>
            <person name="Hainaut M."/>
            <person name="Harispe M.L."/>
            <person name="Henrissat B."/>
            <person name="Hilden K.S."/>
            <person name="Hope R."/>
            <person name="Hossain A."/>
            <person name="Karabika E."/>
            <person name="Karaffa L."/>
            <person name="Karanyi Z."/>
            <person name="Krasevec N."/>
            <person name="Kuo A."/>
            <person name="Kusch H."/>
            <person name="LaButti K."/>
            <person name="Lagendijk E.L."/>
            <person name="Lapidus A."/>
            <person name="Levasseur A."/>
            <person name="Lindquist E."/>
            <person name="Lipzen A."/>
            <person name="Logrieco A.F."/>
            <person name="MacCabe A."/>
            <person name="Maekelae M.R."/>
            <person name="Malavazi I."/>
            <person name="Melin P."/>
            <person name="Meyer V."/>
            <person name="Mielnichuk N."/>
            <person name="Miskei M."/>
            <person name="Molnar A.P."/>
            <person name="Mule G."/>
            <person name="Ngan C.Y."/>
            <person name="Orejas M."/>
            <person name="Orosz E."/>
            <person name="Ouedraogo J.P."/>
            <person name="Overkamp K.M."/>
            <person name="Park H.-S."/>
            <person name="Perrone G."/>
            <person name="Piumi F."/>
            <person name="Punt P.J."/>
            <person name="Ram A.F."/>
            <person name="Ramon A."/>
            <person name="Rauscher S."/>
            <person name="Record E."/>
            <person name="Riano-Pachon D.M."/>
            <person name="Robert V."/>
            <person name="Roehrig J."/>
            <person name="Ruller R."/>
            <person name="Salamov A."/>
            <person name="Salih N.S."/>
            <person name="Samson R.A."/>
            <person name="Sandor E."/>
            <person name="Sanguinetti M."/>
            <person name="Schuetze T."/>
            <person name="Sepcic K."/>
            <person name="Shelest E."/>
            <person name="Sherlock G."/>
            <person name="Sophianopoulou V."/>
            <person name="Squina F.M."/>
            <person name="Sun H."/>
            <person name="Susca A."/>
            <person name="Todd R.B."/>
            <person name="Tsang A."/>
            <person name="Unkles S.E."/>
            <person name="van de Wiele N."/>
            <person name="van Rossen-Uffink D."/>
            <person name="Oliveira J.V."/>
            <person name="Vesth T.C."/>
            <person name="Visser J."/>
            <person name="Yu J.-H."/>
            <person name="Zhou M."/>
            <person name="Andersen M.R."/>
            <person name="Archer D.B."/>
            <person name="Baker S.E."/>
            <person name="Benoit I."/>
            <person name="Brakhage A.A."/>
            <person name="Braus G.H."/>
            <person name="Fischer R."/>
            <person name="Frisvad J.C."/>
            <person name="Goldman G.H."/>
            <person name="Houbraken J."/>
            <person name="Oakley B."/>
            <person name="Pocsi I."/>
            <person name="Scazzocchio C."/>
            <person name="Seiboth B."/>
            <person name="vanKuyk P.A."/>
            <person name="Wortman J."/>
            <person name="Dyer P.S."/>
            <person name="Grigoriev I.V."/>
        </authorList>
    </citation>
    <scope>NUCLEOTIDE SEQUENCE [LARGE SCALE GENOMIC DNA]</scope>
    <source>
        <strain evidence="3">CBS 106.47</strain>
    </source>
</reference>
<proteinExistence type="predicted"/>
<evidence type="ECO:0000313" key="2">
    <source>
        <dbReference type="EMBL" id="OJZ83375.1"/>
    </source>
</evidence>
<name>A0A1M3T9G0_ASPLC</name>
<dbReference type="InterPro" id="IPR013087">
    <property type="entry name" value="Znf_C2H2_type"/>
</dbReference>
<dbReference type="InterPro" id="IPR021842">
    <property type="entry name" value="DUF3435"/>
</dbReference>
<feature type="domain" description="C2H2-type" evidence="1">
    <location>
        <begin position="688"/>
        <end position="711"/>
    </location>
</feature>
<dbReference type="PANTHER" id="PTHR37535:SF2">
    <property type="entry name" value="FINGER DOMAIN PROTEIN, PUTATIVE (AFU_ORTHOLOGUE AFUA_6G09300)-RELATED"/>
    <property type="match status" value="1"/>
</dbReference>
<evidence type="ECO:0000259" key="1">
    <source>
        <dbReference type="PROSITE" id="PS00028"/>
    </source>
</evidence>